<evidence type="ECO:0000313" key="1">
    <source>
        <dbReference type="EMBL" id="MDI1434915.1"/>
    </source>
</evidence>
<evidence type="ECO:0008006" key="3">
    <source>
        <dbReference type="Google" id="ProtNLM"/>
    </source>
</evidence>
<dbReference type="RefSeq" id="WP_136971432.1">
    <property type="nucleotide sequence ID" value="NZ_JARZHI010000049.1"/>
</dbReference>
<comment type="caution">
    <text evidence="1">The sequence shown here is derived from an EMBL/GenBank/DDBJ whole genome shotgun (WGS) entry which is preliminary data.</text>
</comment>
<name>A0ABT6P3U5_9BACT</name>
<gene>
    <name evidence="1" type="ORF">QHF89_35765</name>
</gene>
<sequence length="479" mass="50913">MMDAITDPLVRVAEAMQTFVAESEMRLVHVVTNEPLRLAVLEHTAAMEHHGENDRPFFVLEAPVEVDDDGWAIRAEELRDDMDDLRARLIAANEGVVVDAMPSAKGAPSALGAFGLELAAAIECLHAPLAGLVVVLSPLWVRDGKRWLDDVTALVERPELARVRWVIVDIEEPVCRPLAAELGELALVVDARVSREAVRAELGRTLSNAASAPEGAAGMQLAGCAGPDERPPPRIDKPVPLTKEQAQSFAEQYNVPSASLLIGPMQEVRRLVLGAGAAMMGGDAGAAVTKMREARAACRGMGLGKLSVLMSLVMGGYAMQGHAPDTAAAIFREARVDAEAQKAPELAAQAQIALAAGLFAAKKTEEAALAYAEAGQLAAASGARMLAVEAYRMCGQLVAAQGDFPHAGQAFWRAIEIASDGEPEEWCLSSAPEAARALAALFRNHDRPETAECLERLAVEMETMGESEKDTPEVMAHAC</sequence>
<dbReference type="SUPFAM" id="SSF48452">
    <property type="entry name" value="TPR-like"/>
    <property type="match status" value="1"/>
</dbReference>
<evidence type="ECO:0000313" key="2">
    <source>
        <dbReference type="Proteomes" id="UP001160301"/>
    </source>
</evidence>
<protein>
    <recommendedName>
        <fullName evidence="3">MalT-like TPR region domain-containing protein</fullName>
    </recommendedName>
</protein>
<proteinExistence type="predicted"/>
<dbReference type="Proteomes" id="UP001160301">
    <property type="component" value="Unassembled WGS sequence"/>
</dbReference>
<organism evidence="1 2">
    <name type="scientific">Polyangium sorediatum</name>
    <dbReference type="NCBI Taxonomy" id="889274"/>
    <lineage>
        <taxon>Bacteria</taxon>
        <taxon>Pseudomonadati</taxon>
        <taxon>Myxococcota</taxon>
        <taxon>Polyangia</taxon>
        <taxon>Polyangiales</taxon>
        <taxon>Polyangiaceae</taxon>
        <taxon>Polyangium</taxon>
    </lineage>
</organism>
<reference evidence="1 2" key="1">
    <citation type="submission" date="2023-04" db="EMBL/GenBank/DDBJ databases">
        <title>The genome sequence of Polyangium sorediatum DSM14670.</title>
        <authorList>
            <person name="Zhang X."/>
        </authorList>
    </citation>
    <scope>NUCLEOTIDE SEQUENCE [LARGE SCALE GENOMIC DNA]</scope>
    <source>
        <strain evidence="1 2">DSM 14670</strain>
    </source>
</reference>
<accession>A0ABT6P3U5</accession>
<dbReference type="EMBL" id="JARZHI010000049">
    <property type="protein sequence ID" value="MDI1434915.1"/>
    <property type="molecule type" value="Genomic_DNA"/>
</dbReference>
<keyword evidence="2" id="KW-1185">Reference proteome</keyword>
<dbReference type="InterPro" id="IPR011990">
    <property type="entry name" value="TPR-like_helical_dom_sf"/>
</dbReference>
<dbReference type="Gene3D" id="1.25.40.10">
    <property type="entry name" value="Tetratricopeptide repeat domain"/>
    <property type="match status" value="1"/>
</dbReference>